<dbReference type="SUPFAM" id="SSF55347">
    <property type="entry name" value="Glyceraldehyde-3-phosphate dehydrogenase-like, C-terminal domain"/>
    <property type="match status" value="1"/>
</dbReference>
<dbReference type="STRING" id="910347.SAMN05421773_101534"/>
<sequence length="435" mass="46898">MSSIGTTDRQPAAGGPDAPRAEIGIGMIGYAFMGMAHSQGWRNARSFFDPVLQPRLTVLGGRDRAAAADMARRFDWREVETDWRALIAREDVGLVDICTPGDTHAEIAIAALEAGKHVLCEKPLANTVAEAEAMAEAAARARARGVRSMVGFTYRRVPAIALARRLVAEGRLGRLRHVRAQYLQDWLADPAVPMSWRLDKEQAGSGALGDIGAHIVDLTQYLTGEPLTGVSALTDTFVGERPLPDGTGTGTVTVDDAAVFLGRFGSGALATYEATRYASGRKNAIRIELNGSDGSLAFDFEDMNVLHYYDGRAETSEPATRGFTRILVTEPDHPYLAPWWPPGHLLGYEHGFAHQAADLLTAIAEGTDPAPSFADGLHIQRVLDAVLSSAAHGSAWTEVPAPVPAADPAGEPHRNDTSRRQQQHQQEQRKEEVAS</sequence>
<dbReference type="EMBL" id="FOLM01000001">
    <property type="protein sequence ID" value="SFB92222.1"/>
    <property type="molecule type" value="Genomic_DNA"/>
</dbReference>
<dbReference type="PANTHER" id="PTHR43818">
    <property type="entry name" value="BCDNA.GH03377"/>
    <property type="match status" value="1"/>
</dbReference>
<dbReference type="Pfam" id="PF01408">
    <property type="entry name" value="GFO_IDH_MocA"/>
    <property type="match status" value="1"/>
</dbReference>
<feature type="compositionally biased region" description="Basic and acidic residues" evidence="2">
    <location>
        <begin position="410"/>
        <end position="419"/>
    </location>
</feature>
<protein>
    <submittedName>
        <fullName evidence="5">Predicted dehydrogenase</fullName>
    </submittedName>
</protein>
<accession>A0A1I1F000</accession>
<dbReference type="Pfam" id="PF22725">
    <property type="entry name" value="GFO_IDH_MocA_C3"/>
    <property type="match status" value="1"/>
</dbReference>
<dbReference type="Gene3D" id="3.40.50.720">
    <property type="entry name" value="NAD(P)-binding Rossmann-like Domain"/>
    <property type="match status" value="1"/>
</dbReference>
<dbReference type="RefSeq" id="WP_425443794.1">
    <property type="nucleotide sequence ID" value="NZ_FOLM01000001.1"/>
</dbReference>
<gene>
    <name evidence="5" type="ORF">SAMN05421773_101534</name>
</gene>
<reference evidence="5 6" key="1">
    <citation type="submission" date="2016-10" db="EMBL/GenBank/DDBJ databases">
        <authorList>
            <person name="de Groot N.N."/>
        </authorList>
    </citation>
    <scope>NUCLEOTIDE SEQUENCE [LARGE SCALE GENOMIC DNA]</scope>
    <source>
        <strain evidence="5 6">CGMCC 4.5739</strain>
    </source>
</reference>
<organism evidence="5 6">
    <name type="scientific">Streptomyces aidingensis</name>
    <dbReference type="NCBI Taxonomy" id="910347"/>
    <lineage>
        <taxon>Bacteria</taxon>
        <taxon>Bacillati</taxon>
        <taxon>Actinomycetota</taxon>
        <taxon>Actinomycetes</taxon>
        <taxon>Kitasatosporales</taxon>
        <taxon>Streptomycetaceae</taxon>
        <taxon>Streptomyces</taxon>
    </lineage>
</organism>
<dbReference type="GO" id="GO:0000166">
    <property type="term" value="F:nucleotide binding"/>
    <property type="evidence" value="ECO:0007669"/>
    <property type="project" value="InterPro"/>
</dbReference>
<feature type="domain" description="GFO/IDH/MocA-like oxidoreductase" evidence="4">
    <location>
        <begin position="162"/>
        <end position="296"/>
    </location>
</feature>
<evidence type="ECO:0000256" key="2">
    <source>
        <dbReference type="SAM" id="MobiDB-lite"/>
    </source>
</evidence>
<dbReference type="Proteomes" id="UP000199207">
    <property type="component" value="Unassembled WGS sequence"/>
</dbReference>
<keyword evidence="1" id="KW-0560">Oxidoreductase</keyword>
<dbReference type="SUPFAM" id="SSF51735">
    <property type="entry name" value="NAD(P)-binding Rossmann-fold domains"/>
    <property type="match status" value="1"/>
</dbReference>
<feature type="region of interest" description="Disordered" evidence="2">
    <location>
        <begin position="398"/>
        <end position="435"/>
    </location>
</feature>
<dbReference type="Gene3D" id="3.30.360.10">
    <property type="entry name" value="Dihydrodipicolinate Reductase, domain 2"/>
    <property type="match status" value="1"/>
</dbReference>
<dbReference type="InterPro" id="IPR000683">
    <property type="entry name" value="Gfo/Idh/MocA-like_OxRdtase_N"/>
</dbReference>
<dbReference type="PANTHER" id="PTHR43818:SF11">
    <property type="entry name" value="BCDNA.GH03377"/>
    <property type="match status" value="1"/>
</dbReference>
<dbReference type="InterPro" id="IPR050463">
    <property type="entry name" value="Gfo/Idh/MocA_oxidrdct_glycsds"/>
</dbReference>
<feature type="domain" description="Gfo/Idh/MocA-like oxidoreductase N-terminal" evidence="3">
    <location>
        <begin position="24"/>
        <end position="143"/>
    </location>
</feature>
<evidence type="ECO:0000259" key="4">
    <source>
        <dbReference type="Pfam" id="PF22725"/>
    </source>
</evidence>
<evidence type="ECO:0000313" key="6">
    <source>
        <dbReference type="Proteomes" id="UP000199207"/>
    </source>
</evidence>
<dbReference type="AlphaFoldDB" id="A0A1I1F000"/>
<dbReference type="InterPro" id="IPR055170">
    <property type="entry name" value="GFO_IDH_MocA-like_dom"/>
</dbReference>
<evidence type="ECO:0000313" key="5">
    <source>
        <dbReference type="EMBL" id="SFB92222.1"/>
    </source>
</evidence>
<dbReference type="GO" id="GO:0016491">
    <property type="term" value="F:oxidoreductase activity"/>
    <property type="evidence" value="ECO:0007669"/>
    <property type="project" value="UniProtKB-KW"/>
</dbReference>
<dbReference type="InterPro" id="IPR036291">
    <property type="entry name" value="NAD(P)-bd_dom_sf"/>
</dbReference>
<evidence type="ECO:0000259" key="3">
    <source>
        <dbReference type="Pfam" id="PF01408"/>
    </source>
</evidence>
<evidence type="ECO:0000256" key="1">
    <source>
        <dbReference type="ARBA" id="ARBA00023002"/>
    </source>
</evidence>
<name>A0A1I1F000_9ACTN</name>
<keyword evidence="6" id="KW-1185">Reference proteome</keyword>
<feature type="compositionally biased region" description="Basic and acidic residues" evidence="2">
    <location>
        <begin position="426"/>
        <end position="435"/>
    </location>
</feature>
<proteinExistence type="predicted"/>